<dbReference type="PANTHER" id="PTHR15944">
    <property type="entry name" value="FARNESYLCYSTEINE LYASE"/>
    <property type="match status" value="1"/>
</dbReference>
<evidence type="ECO:0000256" key="6">
    <source>
        <dbReference type="ARBA" id="ARBA00023002"/>
    </source>
</evidence>
<dbReference type="GO" id="GO:0030327">
    <property type="term" value="P:prenylated protein catabolic process"/>
    <property type="evidence" value="ECO:0007669"/>
    <property type="project" value="TreeGrafter"/>
</dbReference>
<evidence type="ECO:0000313" key="11">
    <source>
        <dbReference type="Proteomes" id="UP000242474"/>
    </source>
</evidence>
<organism evidence="10 11">
    <name type="scientific">Coemansia reversa (strain ATCC 12441 / NRRL 1564)</name>
    <dbReference type="NCBI Taxonomy" id="763665"/>
    <lineage>
        <taxon>Eukaryota</taxon>
        <taxon>Fungi</taxon>
        <taxon>Fungi incertae sedis</taxon>
        <taxon>Zoopagomycota</taxon>
        <taxon>Kickxellomycotina</taxon>
        <taxon>Kickxellomycetes</taxon>
        <taxon>Kickxellales</taxon>
        <taxon>Kickxellaceae</taxon>
        <taxon>Coemansia</taxon>
    </lineage>
</organism>
<dbReference type="GO" id="GO:0001735">
    <property type="term" value="F:prenylcysteine oxidase activity"/>
    <property type="evidence" value="ECO:0007669"/>
    <property type="project" value="InterPro"/>
</dbReference>
<keyword evidence="4 8" id="KW-0732">Signal</keyword>
<feature type="domain" description="Prenylcysteine lyase" evidence="9">
    <location>
        <begin position="158"/>
        <end position="464"/>
    </location>
</feature>
<keyword evidence="6" id="KW-0560">Oxidoreductase</keyword>
<evidence type="ECO:0000313" key="10">
    <source>
        <dbReference type="EMBL" id="PIA12631.1"/>
    </source>
</evidence>
<reference evidence="10 11" key="1">
    <citation type="journal article" date="2015" name="Genome Biol. Evol.">
        <title>Phylogenomic analyses indicate that early fungi evolved digesting cell walls of algal ancestors of land plants.</title>
        <authorList>
            <person name="Chang Y."/>
            <person name="Wang S."/>
            <person name="Sekimoto S."/>
            <person name="Aerts A.L."/>
            <person name="Choi C."/>
            <person name="Clum A."/>
            <person name="LaButti K.M."/>
            <person name="Lindquist E.A."/>
            <person name="Yee Ngan C."/>
            <person name="Ohm R.A."/>
            <person name="Salamov A.A."/>
            <person name="Grigoriev I.V."/>
            <person name="Spatafora J.W."/>
            <person name="Berbee M.L."/>
        </authorList>
    </citation>
    <scope>NUCLEOTIDE SEQUENCE [LARGE SCALE GENOMIC DNA]</scope>
    <source>
        <strain evidence="10 11">NRRL 1564</strain>
    </source>
</reference>
<dbReference type="AlphaFoldDB" id="A0A2G5B0T7"/>
<dbReference type="Gene3D" id="3.50.50.60">
    <property type="entry name" value="FAD/NAD(P)-binding domain"/>
    <property type="match status" value="1"/>
</dbReference>
<keyword evidence="5" id="KW-0274">FAD</keyword>
<sequence length="552" mass="61024">MKQVGLVLFQACITCGMLAGLASSRRIGIVGAGAAGAAAAFFAQEELLARGEHPAEIHVFERSDRVGGRAHSGTVIYGNRTLHFEQGASMFISKNRHLMEMADRFNLTLCHHPCTYASEWSSNTPTPDLLESSLKAYGIWNPEGLAVGGEWIVGPGGRWRVLDAIKLLWRYRGTANLNHVRMRTKAAVDEFLQSYDAFTNHSNGMFGSWTEYLADKPILQSSLYYRAEEYYLSANEGIRRRFLEEVVSLATRVNYMQDIDTINMLGAHISMAAESDTAYSVAGGNWQIFDRMLASSGAKLHLQTSVVEIALSNRTTGYYEFYTRPADSDTINATLADTFDTVIIAAPLPLADIKILDNKHQDLAAVSYVHMYVTFAIGILRTDLFPEGEIPRLIVTPYRTTKPFNCLSILACLGSGTSESIRSCHEGPVLVKIFSYEPVNLKRVFLSTEWHHEQKWHSYPSLEPLNAGYVARKQAPGLFMPKRSEPPPIILDIADYNRSSAALPSTPGIFYVNGMESLFSTMESQTVAARNVVRLALFGSDIAISASTSTSK</sequence>
<keyword evidence="3" id="KW-0285">Flavoprotein</keyword>
<dbReference type="Pfam" id="PF07156">
    <property type="entry name" value="Prenylcys_lyase"/>
    <property type="match status" value="1"/>
</dbReference>
<evidence type="ECO:0000256" key="4">
    <source>
        <dbReference type="ARBA" id="ARBA00022729"/>
    </source>
</evidence>
<keyword evidence="7" id="KW-0325">Glycoprotein</keyword>
<dbReference type="OrthoDB" id="437369at2759"/>
<gene>
    <name evidence="10" type="ORF">COEREDRAFT_18000</name>
</gene>
<protein>
    <recommendedName>
        <fullName evidence="9">Prenylcysteine lyase domain-containing protein</fullName>
    </recommendedName>
</protein>
<feature type="signal peptide" evidence="8">
    <location>
        <begin position="1"/>
        <end position="24"/>
    </location>
</feature>
<keyword evidence="11" id="KW-1185">Reference proteome</keyword>
<dbReference type="InterPro" id="IPR017046">
    <property type="entry name" value="Prenylcysteine_Oxase1"/>
</dbReference>
<accession>A0A2G5B0T7</accession>
<name>A0A2G5B0T7_COERN</name>
<evidence type="ECO:0000256" key="2">
    <source>
        <dbReference type="ARBA" id="ARBA00009967"/>
    </source>
</evidence>
<proteinExistence type="inferred from homology"/>
<evidence type="ECO:0000256" key="1">
    <source>
        <dbReference type="ARBA" id="ARBA00001974"/>
    </source>
</evidence>
<dbReference type="SUPFAM" id="SSF51905">
    <property type="entry name" value="FAD/NAD(P)-binding domain"/>
    <property type="match status" value="1"/>
</dbReference>
<dbReference type="STRING" id="763665.A0A2G5B0T7"/>
<dbReference type="InterPro" id="IPR036188">
    <property type="entry name" value="FAD/NAD-bd_sf"/>
</dbReference>
<evidence type="ECO:0000259" key="9">
    <source>
        <dbReference type="Pfam" id="PF07156"/>
    </source>
</evidence>
<dbReference type="Proteomes" id="UP000242474">
    <property type="component" value="Unassembled WGS sequence"/>
</dbReference>
<dbReference type="PANTHER" id="PTHR15944:SF0">
    <property type="entry name" value="PRENYLCYSTEINE LYASE DOMAIN-CONTAINING PROTEIN"/>
    <property type="match status" value="1"/>
</dbReference>
<evidence type="ECO:0000256" key="5">
    <source>
        <dbReference type="ARBA" id="ARBA00022827"/>
    </source>
</evidence>
<feature type="chain" id="PRO_5013922317" description="Prenylcysteine lyase domain-containing protein" evidence="8">
    <location>
        <begin position="25"/>
        <end position="552"/>
    </location>
</feature>
<dbReference type="EMBL" id="KZ303611">
    <property type="protein sequence ID" value="PIA12631.1"/>
    <property type="molecule type" value="Genomic_DNA"/>
</dbReference>
<comment type="cofactor">
    <cofactor evidence="1">
        <name>FAD</name>
        <dbReference type="ChEBI" id="CHEBI:57692"/>
    </cofactor>
</comment>
<dbReference type="Pfam" id="PF13450">
    <property type="entry name" value="NAD_binding_8"/>
    <property type="match status" value="1"/>
</dbReference>
<evidence type="ECO:0000256" key="7">
    <source>
        <dbReference type="ARBA" id="ARBA00023180"/>
    </source>
</evidence>
<dbReference type="GO" id="GO:0030328">
    <property type="term" value="P:prenylcysteine catabolic process"/>
    <property type="evidence" value="ECO:0007669"/>
    <property type="project" value="InterPro"/>
</dbReference>
<evidence type="ECO:0000256" key="3">
    <source>
        <dbReference type="ARBA" id="ARBA00022630"/>
    </source>
</evidence>
<evidence type="ECO:0000256" key="8">
    <source>
        <dbReference type="SAM" id="SignalP"/>
    </source>
</evidence>
<dbReference type="InterPro" id="IPR010795">
    <property type="entry name" value="Prenylcys_lyase"/>
</dbReference>
<comment type="similarity">
    <text evidence="2">Belongs to the prenylcysteine oxidase family.</text>
</comment>